<evidence type="ECO:0000313" key="2">
    <source>
        <dbReference type="Proteomes" id="UP000856143"/>
    </source>
</evidence>
<accession>A0AAN5RFW7</accession>
<organism evidence="1 2">
    <name type="scientific">Klebsiella oxytoca</name>
    <dbReference type="NCBI Taxonomy" id="571"/>
    <lineage>
        <taxon>Bacteria</taxon>
        <taxon>Pseudomonadati</taxon>
        <taxon>Pseudomonadota</taxon>
        <taxon>Gammaproteobacteria</taxon>
        <taxon>Enterobacterales</taxon>
        <taxon>Enterobacteriaceae</taxon>
        <taxon>Klebsiella/Raoultella group</taxon>
        <taxon>Klebsiella</taxon>
    </lineage>
</organism>
<dbReference type="Proteomes" id="UP000856143">
    <property type="component" value="Unassembled WGS sequence"/>
</dbReference>
<dbReference type="EMBL" id="DACSEO010000089">
    <property type="protein sequence ID" value="HAT1684226.1"/>
    <property type="molecule type" value="Genomic_DNA"/>
</dbReference>
<name>A0AAN5RFW7_KLEOX</name>
<gene>
    <name evidence="1" type="ORF">I8Y21_005002</name>
</gene>
<dbReference type="AlphaFoldDB" id="A0AAN5RFW7"/>
<evidence type="ECO:0000313" key="1">
    <source>
        <dbReference type="EMBL" id="HAT1684226.1"/>
    </source>
</evidence>
<proteinExistence type="predicted"/>
<sequence length="91" mass="10102">MSEPDISELRSKISHLDNQLKHLTVRTDISLSLMSTLISALGGTDINACRDVIIQQISKFEYGNSFIDESIVLEEKRIVQELIGSSALPDI</sequence>
<reference evidence="1" key="1">
    <citation type="journal article" date="2018" name="Genome Biol.">
        <title>SKESA: strategic k-mer extension for scrupulous assemblies.</title>
        <authorList>
            <person name="Souvorov A."/>
            <person name="Agarwala R."/>
            <person name="Lipman D.J."/>
        </authorList>
    </citation>
    <scope>NUCLEOTIDE SEQUENCE</scope>
    <source>
        <strain evidence="1">R404</strain>
    </source>
</reference>
<reference evidence="1" key="2">
    <citation type="submission" date="2020-11" db="EMBL/GenBank/DDBJ databases">
        <authorList>
            <consortium name="NCBI Pathogen Detection Project"/>
        </authorList>
    </citation>
    <scope>NUCLEOTIDE SEQUENCE</scope>
    <source>
        <strain evidence="1">R404</strain>
    </source>
</reference>
<comment type="caution">
    <text evidence="1">The sequence shown here is derived from an EMBL/GenBank/DDBJ whole genome shotgun (WGS) entry which is preliminary data.</text>
</comment>
<protein>
    <submittedName>
        <fullName evidence="1">Uncharacterized protein</fullName>
    </submittedName>
</protein>